<dbReference type="AlphaFoldDB" id="A0A6V8K488"/>
<reference evidence="2 3" key="1">
    <citation type="submission" date="2020-03" db="EMBL/GenBank/DDBJ databases">
        <title>Whole genome shotgun sequence of Phytohabitans houttuyneae NBRC 108639.</title>
        <authorList>
            <person name="Komaki H."/>
            <person name="Tamura T."/>
        </authorList>
    </citation>
    <scope>NUCLEOTIDE SEQUENCE [LARGE SCALE GENOMIC DNA]</scope>
    <source>
        <strain evidence="2 3">NBRC 108639</strain>
    </source>
</reference>
<protein>
    <submittedName>
        <fullName evidence="2">Uncharacterized protein</fullName>
    </submittedName>
</protein>
<feature type="region of interest" description="Disordered" evidence="1">
    <location>
        <begin position="1"/>
        <end position="22"/>
    </location>
</feature>
<dbReference type="Proteomes" id="UP000482800">
    <property type="component" value="Unassembled WGS sequence"/>
</dbReference>
<sequence length="72" mass="7606">MSDAGLAGQVRETRRAGDGHEVAAKGLGLDSEGHLCDSSTTPHWTVAVTDRPAPIFNTLHCPELGKEPPASW</sequence>
<organism evidence="2 3">
    <name type="scientific">Phytohabitans houttuyneae</name>
    <dbReference type="NCBI Taxonomy" id="1076126"/>
    <lineage>
        <taxon>Bacteria</taxon>
        <taxon>Bacillati</taxon>
        <taxon>Actinomycetota</taxon>
        <taxon>Actinomycetes</taxon>
        <taxon>Micromonosporales</taxon>
        <taxon>Micromonosporaceae</taxon>
    </lineage>
</organism>
<feature type="compositionally biased region" description="Basic and acidic residues" evidence="1">
    <location>
        <begin position="11"/>
        <end position="22"/>
    </location>
</feature>
<dbReference type="EMBL" id="BLPF01000001">
    <property type="protein sequence ID" value="GFJ76989.1"/>
    <property type="molecule type" value="Genomic_DNA"/>
</dbReference>
<gene>
    <name evidence="2" type="ORF">Phou_011690</name>
</gene>
<proteinExistence type="predicted"/>
<reference evidence="2 3" key="2">
    <citation type="submission" date="2020-03" db="EMBL/GenBank/DDBJ databases">
        <authorList>
            <person name="Ichikawa N."/>
            <person name="Kimura A."/>
            <person name="Kitahashi Y."/>
            <person name="Uohara A."/>
        </authorList>
    </citation>
    <scope>NUCLEOTIDE SEQUENCE [LARGE SCALE GENOMIC DNA]</scope>
    <source>
        <strain evidence="2 3">NBRC 108639</strain>
    </source>
</reference>
<accession>A0A6V8K488</accession>
<evidence type="ECO:0000256" key="1">
    <source>
        <dbReference type="SAM" id="MobiDB-lite"/>
    </source>
</evidence>
<comment type="caution">
    <text evidence="2">The sequence shown here is derived from an EMBL/GenBank/DDBJ whole genome shotgun (WGS) entry which is preliminary data.</text>
</comment>
<name>A0A6V8K488_9ACTN</name>
<keyword evidence="3" id="KW-1185">Reference proteome</keyword>
<evidence type="ECO:0000313" key="2">
    <source>
        <dbReference type="EMBL" id="GFJ76989.1"/>
    </source>
</evidence>
<evidence type="ECO:0000313" key="3">
    <source>
        <dbReference type="Proteomes" id="UP000482800"/>
    </source>
</evidence>